<evidence type="ECO:0000259" key="7">
    <source>
        <dbReference type="Pfam" id="PF20684"/>
    </source>
</evidence>
<feature type="domain" description="Rhodopsin" evidence="7">
    <location>
        <begin position="53"/>
        <end position="290"/>
    </location>
</feature>
<dbReference type="Pfam" id="PF20684">
    <property type="entry name" value="Fung_rhodopsin"/>
    <property type="match status" value="1"/>
</dbReference>
<feature type="transmembrane region" description="Helical" evidence="6">
    <location>
        <begin position="68"/>
        <end position="91"/>
    </location>
</feature>
<evidence type="ECO:0000313" key="8">
    <source>
        <dbReference type="EMBL" id="KAF6830032.1"/>
    </source>
</evidence>
<keyword evidence="2 6" id="KW-0812">Transmembrane</keyword>
<feature type="transmembrane region" description="Helical" evidence="6">
    <location>
        <begin position="228"/>
        <end position="253"/>
    </location>
</feature>
<dbReference type="Proteomes" id="UP000639643">
    <property type="component" value="Unassembled WGS sequence"/>
</dbReference>
<dbReference type="PANTHER" id="PTHR33048:SF124">
    <property type="entry name" value="INTEGRAL MEMBRANE PROTEIN"/>
    <property type="match status" value="1"/>
</dbReference>
<evidence type="ECO:0000256" key="5">
    <source>
        <dbReference type="ARBA" id="ARBA00038359"/>
    </source>
</evidence>
<reference evidence="8" key="1">
    <citation type="journal article" date="2020" name="Phytopathology">
        <title>Genome Sequence Resources of Colletotrichum truncatum, C. plurivorum, C. musicola, and C. sojae: Four Species Pathogenic to Soybean (Glycine max).</title>
        <authorList>
            <person name="Rogerio F."/>
            <person name="Boufleur T.R."/>
            <person name="Ciampi-Guillardi M."/>
            <person name="Sukno S.A."/>
            <person name="Thon M.R."/>
            <person name="Massola Junior N.S."/>
            <person name="Baroncelli R."/>
        </authorList>
    </citation>
    <scope>NUCLEOTIDE SEQUENCE</scope>
    <source>
        <strain evidence="8">LFN0074</strain>
    </source>
</reference>
<comment type="similarity">
    <text evidence="5">Belongs to the SAT4 family.</text>
</comment>
<keyword evidence="4 6" id="KW-0472">Membrane</keyword>
<keyword evidence="9" id="KW-1185">Reference proteome</keyword>
<accession>A0A8H6KEL7</accession>
<feature type="transmembrane region" description="Helical" evidence="6">
    <location>
        <begin position="191"/>
        <end position="216"/>
    </location>
</feature>
<dbReference type="AlphaFoldDB" id="A0A8H6KEL7"/>
<evidence type="ECO:0000256" key="1">
    <source>
        <dbReference type="ARBA" id="ARBA00004141"/>
    </source>
</evidence>
<dbReference type="PANTHER" id="PTHR33048">
    <property type="entry name" value="PTH11-LIKE INTEGRAL MEMBRANE PROTEIN (AFU_ORTHOLOGUE AFUA_5G11245)"/>
    <property type="match status" value="1"/>
</dbReference>
<dbReference type="InterPro" id="IPR049326">
    <property type="entry name" value="Rhodopsin_dom_fungi"/>
</dbReference>
<feature type="transmembrane region" description="Helical" evidence="6">
    <location>
        <begin position="148"/>
        <end position="171"/>
    </location>
</feature>
<sequence length="382" mass="43060">MPSFPVTNGIETFSKPPDGYVVDFDNPKRQLLLEHYLVFAIGSPLALIALAQRFYTKIWLANGLHVDDVLMFLGWVAAIITQTLLIDSIVQKSFCVHSWEMPLARFEMYTVVAYVAGPMFMLCNGFTKLSLLTVYLQLSPQGWYRVCIWVTIIFVGTSTATITFALFIHCAPIRKAYDLRVDGGTCLDASFLYMANTSISMFTDVIMFVLPIPMIYRLRLGIWQKLGAMLMFSIGSVTVATSFIKLMLLPALFKTTDFSWESAPANVWSFVEANLFVICGSMPTLRKFFQNISVKLSRDPQSKYRRPYLIHISDPSDRSRQEPPSDELAWMSPNRMYHQQLRPHQGGLAFFEEAVLPPASFPNGALSVSRCAGSQMTQTSLV</sequence>
<feature type="transmembrane region" description="Helical" evidence="6">
    <location>
        <begin position="36"/>
        <end position="56"/>
    </location>
</feature>
<feature type="transmembrane region" description="Helical" evidence="6">
    <location>
        <begin position="111"/>
        <end position="136"/>
    </location>
</feature>
<evidence type="ECO:0000256" key="4">
    <source>
        <dbReference type="ARBA" id="ARBA00023136"/>
    </source>
</evidence>
<comment type="subcellular location">
    <subcellularLocation>
        <location evidence="1">Membrane</location>
        <topology evidence="1">Multi-pass membrane protein</topology>
    </subcellularLocation>
</comment>
<evidence type="ECO:0000256" key="3">
    <source>
        <dbReference type="ARBA" id="ARBA00022989"/>
    </source>
</evidence>
<protein>
    <recommendedName>
        <fullName evidence="7">Rhodopsin domain-containing protein</fullName>
    </recommendedName>
</protein>
<evidence type="ECO:0000313" key="9">
    <source>
        <dbReference type="Proteomes" id="UP000639643"/>
    </source>
</evidence>
<name>A0A8H6KEL7_9PEZI</name>
<evidence type="ECO:0000256" key="2">
    <source>
        <dbReference type="ARBA" id="ARBA00022692"/>
    </source>
</evidence>
<gene>
    <name evidence="8" type="ORF">CMUS01_07926</name>
</gene>
<comment type="caution">
    <text evidence="8">The sequence shown here is derived from an EMBL/GenBank/DDBJ whole genome shotgun (WGS) entry which is preliminary data.</text>
</comment>
<dbReference type="GO" id="GO:0016020">
    <property type="term" value="C:membrane"/>
    <property type="evidence" value="ECO:0007669"/>
    <property type="project" value="UniProtKB-SubCell"/>
</dbReference>
<dbReference type="OrthoDB" id="5342292at2759"/>
<dbReference type="EMBL" id="WIGM01000295">
    <property type="protein sequence ID" value="KAF6830032.1"/>
    <property type="molecule type" value="Genomic_DNA"/>
</dbReference>
<organism evidence="8 9">
    <name type="scientific">Colletotrichum musicola</name>
    <dbReference type="NCBI Taxonomy" id="2175873"/>
    <lineage>
        <taxon>Eukaryota</taxon>
        <taxon>Fungi</taxon>
        <taxon>Dikarya</taxon>
        <taxon>Ascomycota</taxon>
        <taxon>Pezizomycotina</taxon>
        <taxon>Sordariomycetes</taxon>
        <taxon>Hypocreomycetidae</taxon>
        <taxon>Glomerellales</taxon>
        <taxon>Glomerellaceae</taxon>
        <taxon>Colletotrichum</taxon>
        <taxon>Colletotrichum orchidearum species complex</taxon>
    </lineage>
</organism>
<dbReference type="InterPro" id="IPR052337">
    <property type="entry name" value="SAT4-like"/>
</dbReference>
<evidence type="ECO:0000256" key="6">
    <source>
        <dbReference type="SAM" id="Phobius"/>
    </source>
</evidence>
<proteinExistence type="inferred from homology"/>
<keyword evidence="3 6" id="KW-1133">Transmembrane helix</keyword>